<evidence type="ECO:0000313" key="4">
    <source>
        <dbReference type="Proteomes" id="UP001370490"/>
    </source>
</evidence>
<evidence type="ECO:0000256" key="1">
    <source>
        <dbReference type="SAM" id="Phobius"/>
    </source>
</evidence>
<dbReference type="Pfam" id="PF02383">
    <property type="entry name" value="Syja_N"/>
    <property type="match status" value="1"/>
</dbReference>
<dbReference type="AlphaFoldDB" id="A0AAN8UFH4"/>
<feature type="domain" description="SAC" evidence="2">
    <location>
        <begin position="120"/>
        <end position="203"/>
    </location>
</feature>
<name>A0AAN8UFH4_9MAGN</name>
<keyword evidence="4" id="KW-1185">Reference proteome</keyword>
<sequence>MWCTNRGLTRVIYVDPTTGALCHTGKLGHDIFSTEDQALGYITNGSRWMCRSTVYARAILGYAALGSVGLLLVATKLTTSIPNLPGGGCVYTVSESQWIKILLQNPQLQGKGELKNIQDLTDLDIDGKHYFCETRDITRPFPSRMCLQEPDEEFVWNGWFSKPFKNIGLPQHCVVLLQGFAEFRTFGSSGQEEGIVALIARQTAPSCYIGLSEVCFWTGNEVEYSNLCGFLGGLGGKCSFQHIYCGGVGTIPIWWGAELKITAAEAEIYVSDRDPYKGSSQYYQRLSRRYDTRDLEMLLLEQIREKFFCSRCAFCPRSHQNGVIPFNCADSLDRTNAAAIFAPPRPQHGHIHVQIKLGRDLTCPLKSSKDQRFYHRVSQLADLFLLAGDIHATLYTGSEAMHSQILSIFNEETGKFKQLSVAKNMKIMIQRRIKNVVVDSSVRSSWRCFWEWKLFKHLPTVLVQPLHVPPLYVFLPN</sequence>
<feature type="transmembrane region" description="Helical" evidence="1">
    <location>
        <begin position="54"/>
        <end position="74"/>
    </location>
</feature>
<reference evidence="3 4" key="1">
    <citation type="submission" date="2023-12" db="EMBL/GenBank/DDBJ databases">
        <title>A high-quality genome assembly for Dillenia turbinata (Dilleniales).</title>
        <authorList>
            <person name="Chanderbali A."/>
        </authorList>
    </citation>
    <scope>NUCLEOTIDE SEQUENCE [LARGE SCALE GENOMIC DNA]</scope>
    <source>
        <strain evidence="3">LSX21</strain>
        <tissue evidence="3">Leaf</tissue>
    </source>
</reference>
<dbReference type="GO" id="GO:0016791">
    <property type="term" value="F:phosphatase activity"/>
    <property type="evidence" value="ECO:0007669"/>
    <property type="project" value="InterPro"/>
</dbReference>
<keyword evidence="1" id="KW-1133">Transmembrane helix</keyword>
<evidence type="ECO:0000259" key="2">
    <source>
        <dbReference type="PROSITE" id="PS50275"/>
    </source>
</evidence>
<evidence type="ECO:0000313" key="3">
    <source>
        <dbReference type="EMBL" id="KAK6914470.1"/>
    </source>
</evidence>
<proteinExistence type="predicted"/>
<accession>A0AAN8UFH4</accession>
<dbReference type="InterPro" id="IPR002013">
    <property type="entry name" value="SAC_dom"/>
</dbReference>
<keyword evidence="1" id="KW-0472">Membrane</keyword>
<gene>
    <name evidence="3" type="ORF">RJ641_021791</name>
</gene>
<dbReference type="EMBL" id="JBAMMX010000026">
    <property type="protein sequence ID" value="KAK6914470.1"/>
    <property type="molecule type" value="Genomic_DNA"/>
</dbReference>
<dbReference type="PROSITE" id="PS50275">
    <property type="entry name" value="SAC"/>
    <property type="match status" value="1"/>
</dbReference>
<protein>
    <submittedName>
        <fullName evidence="3">SAC domain</fullName>
    </submittedName>
</protein>
<organism evidence="3 4">
    <name type="scientific">Dillenia turbinata</name>
    <dbReference type="NCBI Taxonomy" id="194707"/>
    <lineage>
        <taxon>Eukaryota</taxon>
        <taxon>Viridiplantae</taxon>
        <taxon>Streptophyta</taxon>
        <taxon>Embryophyta</taxon>
        <taxon>Tracheophyta</taxon>
        <taxon>Spermatophyta</taxon>
        <taxon>Magnoliopsida</taxon>
        <taxon>eudicotyledons</taxon>
        <taxon>Gunneridae</taxon>
        <taxon>Pentapetalae</taxon>
        <taxon>Dilleniales</taxon>
        <taxon>Dilleniaceae</taxon>
        <taxon>Dillenia</taxon>
    </lineage>
</organism>
<dbReference type="Proteomes" id="UP001370490">
    <property type="component" value="Unassembled WGS sequence"/>
</dbReference>
<dbReference type="PANTHER" id="PTHR46817">
    <property type="entry name" value="PHOSPHOINOSITIDE PHOSPHATASE SAC9-RELATED"/>
    <property type="match status" value="1"/>
</dbReference>
<comment type="caution">
    <text evidence="3">The sequence shown here is derived from an EMBL/GenBank/DDBJ whole genome shotgun (WGS) entry which is preliminary data.</text>
</comment>
<keyword evidence="1" id="KW-0812">Transmembrane</keyword>
<dbReference type="PANTHER" id="PTHR46817:SF1">
    <property type="entry name" value="SAC DOMAIN-CONTAINING PROTEIN"/>
    <property type="match status" value="1"/>
</dbReference>